<dbReference type="Proteomes" id="UP000639010">
    <property type="component" value="Unassembled WGS sequence"/>
</dbReference>
<proteinExistence type="predicted"/>
<comment type="caution">
    <text evidence="2">The sequence shown here is derived from an EMBL/GenBank/DDBJ whole genome shotgun (WGS) entry which is preliminary data.</text>
</comment>
<evidence type="ECO:0000313" key="2">
    <source>
        <dbReference type="EMBL" id="MBE1426639.1"/>
    </source>
</evidence>
<organism evidence="2 3">
    <name type="scientific">Desulfomicrobium macestii</name>
    <dbReference type="NCBI Taxonomy" id="90731"/>
    <lineage>
        <taxon>Bacteria</taxon>
        <taxon>Pseudomonadati</taxon>
        <taxon>Thermodesulfobacteriota</taxon>
        <taxon>Desulfovibrionia</taxon>
        <taxon>Desulfovibrionales</taxon>
        <taxon>Desulfomicrobiaceae</taxon>
        <taxon>Desulfomicrobium</taxon>
    </lineage>
</organism>
<reference evidence="2 3" key="1">
    <citation type="submission" date="2020-10" db="EMBL/GenBank/DDBJ databases">
        <title>Genomic Encyclopedia of Type Strains, Phase IV (KMG-IV): sequencing the most valuable type-strain genomes for metagenomic binning, comparative biology and taxonomic classification.</title>
        <authorList>
            <person name="Goeker M."/>
        </authorList>
    </citation>
    <scope>NUCLEOTIDE SEQUENCE [LARGE SCALE GENOMIC DNA]</scope>
    <source>
        <strain evidence="2 3">DSM 4194</strain>
    </source>
</reference>
<evidence type="ECO:0000256" key="1">
    <source>
        <dbReference type="SAM" id="MobiDB-lite"/>
    </source>
</evidence>
<protein>
    <submittedName>
        <fullName evidence="2">Uncharacterized protein</fullName>
    </submittedName>
</protein>
<name>A0ABR9H7F5_9BACT</name>
<feature type="region of interest" description="Disordered" evidence="1">
    <location>
        <begin position="1"/>
        <end position="20"/>
    </location>
</feature>
<dbReference type="EMBL" id="JADBGG010000030">
    <property type="protein sequence ID" value="MBE1426639.1"/>
    <property type="molecule type" value="Genomic_DNA"/>
</dbReference>
<evidence type="ECO:0000313" key="3">
    <source>
        <dbReference type="Proteomes" id="UP000639010"/>
    </source>
</evidence>
<accession>A0ABR9H7F5</accession>
<gene>
    <name evidence="2" type="ORF">H4684_003305</name>
</gene>
<sequence length="60" mass="7074">MQIDGKELSRKARRKARREGIRQCGRKMVTVVMKDDTKQTGRKVKHKKNWMMGNCHDTES</sequence>
<feature type="compositionally biased region" description="Basic and acidic residues" evidence="1">
    <location>
        <begin position="1"/>
        <end position="10"/>
    </location>
</feature>
<dbReference type="RefSeq" id="WP_192624566.1">
    <property type="nucleotide sequence ID" value="NZ_JADBGG010000030.1"/>
</dbReference>
<keyword evidence="3" id="KW-1185">Reference proteome</keyword>